<dbReference type="AlphaFoldDB" id="A0A4D6MK74"/>
<keyword evidence="2" id="KW-1185">Reference proteome</keyword>
<proteinExistence type="predicted"/>
<organism evidence="1 2">
    <name type="scientific">Vigna unguiculata</name>
    <name type="common">Cowpea</name>
    <dbReference type="NCBI Taxonomy" id="3917"/>
    <lineage>
        <taxon>Eukaryota</taxon>
        <taxon>Viridiplantae</taxon>
        <taxon>Streptophyta</taxon>
        <taxon>Embryophyta</taxon>
        <taxon>Tracheophyta</taxon>
        <taxon>Spermatophyta</taxon>
        <taxon>Magnoliopsida</taxon>
        <taxon>eudicotyledons</taxon>
        <taxon>Gunneridae</taxon>
        <taxon>Pentapetalae</taxon>
        <taxon>rosids</taxon>
        <taxon>fabids</taxon>
        <taxon>Fabales</taxon>
        <taxon>Fabaceae</taxon>
        <taxon>Papilionoideae</taxon>
        <taxon>50 kb inversion clade</taxon>
        <taxon>NPAAA clade</taxon>
        <taxon>indigoferoid/millettioid clade</taxon>
        <taxon>Phaseoleae</taxon>
        <taxon>Vigna</taxon>
    </lineage>
</organism>
<name>A0A4D6MK74_VIGUN</name>
<dbReference type="EMBL" id="CP039351">
    <property type="protein sequence ID" value="QCE00397.1"/>
    <property type="molecule type" value="Genomic_DNA"/>
</dbReference>
<sequence>MRGKDRKRFRIKLNQLEGCSDFKVDSYGGLVGPQLSMKQYIQFYFNEEEHQLVEDSDLEVLMKVYLELHDQSLIYGYKITKLLKKERKDGGKMKMTNESATLKQNCVVDKEASEKERKVVKEDKDKSAQESVEALSLKYQKLVLVEHSNELYKVLRQAKFLCLISAKDEQFDVNKDIFKGALMDVDEIAEAQADITPKDVDNKVNGDI</sequence>
<accession>A0A4D6MK74</accession>
<dbReference type="Proteomes" id="UP000501690">
    <property type="component" value="Linkage Group LG7"/>
</dbReference>
<gene>
    <name evidence="1" type="ORF">DEO72_LG7g1687</name>
</gene>
<reference evidence="1 2" key="1">
    <citation type="submission" date="2019-04" db="EMBL/GenBank/DDBJ databases">
        <title>An improved genome assembly and genetic linkage map for asparagus bean, Vigna unguiculata ssp. sesquipedialis.</title>
        <authorList>
            <person name="Xia Q."/>
            <person name="Zhang R."/>
            <person name="Dong Y."/>
        </authorList>
    </citation>
    <scope>NUCLEOTIDE SEQUENCE [LARGE SCALE GENOMIC DNA]</scope>
    <source>
        <tissue evidence="1">Leaf</tissue>
    </source>
</reference>
<evidence type="ECO:0000313" key="2">
    <source>
        <dbReference type="Proteomes" id="UP000501690"/>
    </source>
</evidence>
<evidence type="ECO:0000313" key="1">
    <source>
        <dbReference type="EMBL" id="QCE00397.1"/>
    </source>
</evidence>
<protein>
    <submittedName>
        <fullName evidence="1">Uncharacterized protein</fullName>
    </submittedName>
</protein>